<dbReference type="InterPro" id="IPR006565">
    <property type="entry name" value="BTP"/>
</dbReference>
<protein>
    <recommendedName>
        <fullName evidence="3">Transcription initiation factor TFIID subunit 8</fullName>
    </recommendedName>
</protein>
<evidence type="ECO:0000256" key="7">
    <source>
        <dbReference type="SAM" id="MobiDB-lite"/>
    </source>
</evidence>
<evidence type="ECO:0000256" key="6">
    <source>
        <dbReference type="ARBA" id="ARBA00023242"/>
    </source>
</evidence>
<keyword evidence="10" id="KW-1185">Reference proteome</keyword>
<dbReference type="Pfam" id="PF10406">
    <property type="entry name" value="TAF8_C"/>
    <property type="match status" value="1"/>
</dbReference>
<dbReference type="STRING" id="337451.A0A443PNF7"/>
<comment type="similarity">
    <text evidence="2">Belongs to the TAF8 family.</text>
</comment>
<dbReference type="GO" id="GO:0003743">
    <property type="term" value="F:translation initiation factor activity"/>
    <property type="evidence" value="ECO:0007669"/>
    <property type="project" value="UniProtKB-KW"/>
</dbReference>
<accession>A0A443PNF7</accession>
<feature type="region of interest" description="Disordered" evidence="7">
    <location>
        <begin position="1"/>
        <end position="45"/>
    </location>
</feature>
<evidence type="ECO:0000259" key="8">
    <source>
        <dbReference type="SMART" id="SM00576"/>
    </source>
</evidence>
<dbReference type="Gene3D" id="1.10.20.10">
    <property type="entry name" value="Histone, subunit A"/>
    <property type="match status" value="1"/>
</dbReference>
<dbReference type="OrthoDB" id="436852at2759"/>
<comment type="caution">
    <text evidence="9">The sequence shown here is derived from an EMBL/GenBank/DDBJ whole genome shotgun (WGS) entry which is preliminary data.</text>
</comment>
<keyword evidence="4" id="KW-0805">Transcription regulation</keyword>
<keyword evidence="9" id="KW-0648">Protein biosynthesis</keyword>
<evidence type="ECO:0000256" key="3">
    <source>
        <dbReference type="ARBA" id="ARBA00017307"/>
    </source>
</evidence>
<dbReference type="PANTHER" id="PTHR46338">
    <property type="entry name" value="TRANSCRIPTION INITIATION FACTOR TFIID SUBUNIT 8"/>
    <property type="match status" value="1"/>
</dbReference>
<evidence type="ECO:0000256" key="2">
    <source>
        <dbReference type="ARBA" id="ARBA00008767"/>
    </source>
</evidence>
<dbReference type="PANTHER" id="PTHR46338:SF1">
    <property type="entry name" value="TRANSCRIPTION INITIATION FACTOR TFIID SUBUNIT 8"/>
    <property type="match status" value="1"/>
</dbReference>
<dbReference type="Pfam" id="PF07524">
    <property type="entry name" value="Bromo_TP"/>
    <property type="match status" value="1"/>
</dbReference>
<keyword evidence="6" id="KW-0539">Nucleus</keyword>
<dbReference type="InterPro" id="IPR009072">
    <property type="entry name" value="Histone-fold"/>
</dbReference>
<feature type="domain" description="Bromodomain associated" evidence="8">
    <location>
        <begin position="47"/>
        <end position="123"/>
    </location>
</feature>
<evidence type="ECO:0000313" key="10">
    <source>
        <dbReference type="Proteomes" id="UP000283530"/>
    </source>
</evidence>
<dbReference type="GO" id="GO:0046982">
    <property type="term" value="F:protein heterodimerization activity"/>
    <property type="evidence" value="ECO:0007669"/>
    <property type="project" value="InterPro"/>
</dbReference>
<evidence type="ECO:0000256" key="4">
    <source>
        <dbReference type="ARBA" id="ARBA00023015"/>
    </source>
</evidence>
<dbReference type="InterPro" id="IPR037818">
    <property type="entry name" value="TAF8"/>
</dbReference>
<reference evidence="9 10" key="1">
    <citation type="journal article" date="2019" name="Nat. Plants">
        <title>Stout camphor tree genome fills gaps in understanding of flowering plant genome evolution.</title>
        <authorList>
            <person name="Chaw S.M."/>
            <person name="Liu Y.C."/>
            <person name="Wu Y.W."/>
            <person name="Wang H.Y."/>
            <person name="Lin C.I."/>
            <person name="Wu C.S."/>
            <person name="Ke H.M."/>
            <person name="Chang L.Y."/>
            <person name="Hsu C.Y."/>
            <person name="Yang H.T."/>
            <person name="Sudianto E."/>
            <person name="Hsu M.H."/>
            <person name="Wu K.P."/>
            <person name="Wang L.N."/>
            <person name="Leebens-Mack J.H."/>
            <person name="Tsai I.J."/>
        </authorList>
    </citation>
    <scope>NUCLEOTIDE SEQUENCE [LARGE SCALE GENOMIC DNA]</scope>
    <source>
        <strain evidence="10">cv. Chaw 1501</strain>
        <tissue evidence="9">Young leaves</tissue>
    </source>
</reference>
<evidence type="ECO:0000313" key="9">
    <source>
        <dbReference type="EMBL" id="RWR92310.1"/>
    </source>
</evidence>
<dbReference type="EMBL" id="QPKB01000009">
    <property type="protein sequence ID" value="RWR92310.1"/>
    <property type="molecule type" value="Genomic_DNA"/>
</dbReference>
<sequence length="397" mass="43273">MKLVPSRNRNHRVGTGSGSGSGSNIDLESRDSSRDDDELSQNSGGVDDFARSISRIAVVQICESAGFQSFQQSALDALSDIGIRYLRDLGKTARFYANSAGRTGCSVFDVVQGLEDLDSSWGFNGASVVNRCLVGSGVVGEIARYVESAEEIPFARPVPRFPVVRSRKPTPSFAQIGETPSGKHIPDWLPAFPDPHTYIHTPIWNERATDPRTDKIEQARQRRKAEQSLLSLQQRLACSGGAGPSSVDATAVDAVKAKGVFESNPFLAPPMQYGEKEVSPVAVPGKLSNHTVGDNPISVLETFAPAIEAAKNGICSLEENLVEKEKKVLPNKRPTVHFRFGIDKKSVAVPLGLTARNSSGEKMVSWFLRDDEKDDKKRRAEQILKESMENQQDLPPV</sequence>
<gene>
    <name evidence="9" type="ORF">CKAN_02152000</name>
</gene>
<name>A0A443PNF7_9MAGN</name>
<comment type="subcellular location">
    <subcellularLocation>
        <location evidence="1">Nucleus</location>
    </subcellularLocation>
</comment>
<organism evidence="9 10">
    <name type="scientific">Cinnamomum micranthum f. kanehirae</name>
    <dbReference type="NCBI Taxonomy" id="337451"/>
    <lineage>
        <taxon>Eukaryota</taxon>
        <taxon>Viridiplantae</taxon>
        <taxon>Streptophyta</taxon>
        <taxon>Embryophyta</taxon>
        <taxon>Tracheophyta</taxon>
        <taxon>Spermatophyta</taxon>
        <taxon>Magnoliopsida</taxon>
        <taxon>Magnoliidae</taxon>
        <taxon>Laurales</taxon>
        <taxon>Lauraceae</taxon>
        <taxon>Cinnamomum</taxon>
    </lineage>
</organism>
<evidence type="ECO:0000256" key="5">
    <source>
        <dbReference type="ARBA" id="ARBA00023163"/>
    </source>
</evidence>
<dbReference type="SMART" id="SM00576">
    <property type="entry name" value="BTP"/>
    <property type="match status" value="1"/>
</dbReference>
<evidence type="ECO:0000256" key="1">
    <source>
        <dbReference type="ARBA" id="ARBA00004123"/>
    </source>
</evidence>
<keyword evidence="9" id="KW-0396">Initiation factor</keyword>
<dbReference type="GO" id="GO:0005669">
    <property type="term" value="C:transcription factor TFIID complex"/>
    <property type="evidence" value="ECO:0007669"/>
    <property type="project" value="InterPro"/>
</dbReference>
<dbReference type="AlphaFoldDB" id="A0A443PNF7"/>
<dbReference type="InterPro" id="IPR019473">
    <property type="entry name" value="TFIID_su8_C"/>
</dbReference>
<dbReference type="Proteomes" id="UP000283530">
    <property type="component" value="Unassembled WGS sequence"/>
</dbReference>
<keyword evidence="5" id="KW-0804">Transcription</keyword>
<proteinExistence type="inferred from homology"/>
<dbReference type="CDD" id="cd08049">
    <property type="entry name" value="TAF8"/>
    <property type="match status" value="1"/>
</dbReference>